<proteinExistence type="predicted"/>
<dbReference type="Pfam" id="PF02353">
    <property type="entry name" value="CMAS"/>
    <property type="match status" value="1"/>
</dbReference>
<dbReference type="InterPro" id="IPR029063">
    <property type="entry name" value="SAM-dependent_MTases_sf"/>
</dbReference>
<name>A0A6J7D9C1_9ZZZZ</name>
<protein>
    <submittedName>
        <fullName evidence="1">Unannotated protein</fullName>
    </submittedName>
</protein>
<reference evidence="1" key="1">
    <citation type="submission" date="2020-05" db="EMBL/GenBank/DDBJ databases">
        <authorList>
            <person name="Chiriac C."/>
            <person name="Salcher M."/>
            <person name="Ghai R."/>
            <person name="Kavagutti S V."/>
        </authorList>
    </citation>
    <scope>NUCLEOTIDE SEQUENCE</scope>
</reference>
<gene>
    <name evidence="1" type="ORF">UFOPK3423_00373</name>
</gene>
<dbReference type="PANTHER" id="PTHR43832:SF1">
    <property type="entry name" value="S-ADENOSYL-L-METHIONINE-DEPENDENT METHYLTRANSFERASES SUPERFAMILY PROTEIN"/>
    <property type="match status" value="1"/>
</dbReference>
<dbReference type="SUPFAM" id="SSF53335">
    <property type="entry name" value="S-adenosyl-L-methionine-dependent methyltransferases"/>
    <property type="match status" value="1"/>
</dbReference>
<sequence>MGPIQRLLASGRIPDPVLRAGARLSIARRLVSLNLGYRRSSDPLAAVAARRSTGPIAVATDHANSQHYAVAPGFFELVLGPRLKYSSCLFENDRATLAQAEEAMLALTVERSGVRDGMEVLDLGCGWGSLSLWLAEALPEVRVTGFSNSAAQREFILARAADRGLADRVTVITGDVNELDLGRRFDRVVSVEMFEHARNWQALLERVARHLHSDGALFVHTFAHRRHAYDFERGWMADRFFTGGQMPAAGLLGRIASPLRLDRQWWVGGEHYARTSAGWLANLDANRAAVLAALRATEGDRASAALEEWRIFFIAVEELFGLRGGREWGVVHQLLTPAGDKGLTRRGL</sequence>
<evidence type="ECO:0000313" key="1">
    <source>
        <dbReference type="EMBL" id="CAB4863653.1"/>
    </source>
</evidence>
<dbReference type="Gene3D" id="3.40.50.150">
    <property type="entry name" value="Vaccinia Virus protein VP39"/>
    <property type="match status" value="1"/>
</dbReference>
<organism evidence="1">
    <name type="scientific">freshwater metagenome</name>
    <dbReference type="NCBI Taxonomy" id="449393"/>
    <lineage>
        <taxon>unclassified sequences</taxon>
        <taxon>metagenomes</taxon>
        <taxon>ecological metagenomes</taxon>
    </lineage>
</organism>
<dbReference type="CDD" id="cd02440">
    <property type="entry name" value="AdoMet_MTases"/>
    <property type="match status" value="1"/>
</dbReference>
<dbReference type="AlphaFoldDB" id="A0A6J7D9C1"/>
<accession>A0A6J7D9C1</accession>
<dbReference type="PANTHER" id="PTHR43832">
    <property type="match status" value="1"/>
</dbReference>
<dbReference type="FunFam" id="3.40.50.150:FF:000554">
    <property type="entry name" value="Cation-transporting ATPase"/>
    <property type="match status" value="1"/>
</dbReference>
<dbReference type="EMBL" id="CAFBLQ010000026">
    <property type="protein sequence ID" value="CAB4863653.1"/>
    <property type="molecule type" value="Genomic_DNA"/>
</dbReference>